<gene>
    <name evidence="3" type="primary">Togaram1</name>
    <name evidence="3" type="ORF">SDJN03_10703</name>
</gene>
<comment type="caution">
    <text evidence="3">The sequence shown here is derived from an EMBL/GenBank/DDBJ whole genome shotgun (WGS) entry which is preliminary data.</text>
</comment>
<evidence type="ECO:0000256" key="1">
    <source>
        <dbReference type="SAM" id="MobiDB-lite"/>
    </source>
</evidence>
<dbReference type="Proteomes" id="UP000685013">
    <property type="component" value="Chromosome 6"/>
</dbReference>
<keyword evidence="4" id="KW-1185">Reference proteome</keyword>
<dbReference type="Pfam" id="PF12348">
    <property type="entry name" value="CLASP_N"/>
    <property type="match status" value="1"/>
</dbReference>
<evidence type="ECO:0000313" key="3">
    <source>
        <dbReference type="EMBL" id="KAG6597523.1"/>
    </source>
</evidence>
<feature type="domain" description="TOG" evidence="2">
    <location>
        <begin position="54"/>
        <end position="303"/>
    </location>
</feature>
<dbReference type="GO" id="GO:0005881">
    <property type="term" value="C:cytoplasmic microtubule"/>
    <property type="evidence" value="ECO:0007669"/>
    <property type="project" value="TreeGrafter"/>
</dbReference>
<name>A0AAV6NK35_9ROSI</name>
<dbReference type="GO" id="GO:0000226">
    <property type="term" value="P:microtubule cytoskeleton organization"/>
    <property type="evidence" value="ECO:0007669"/>
    <property type="project" value="TreeGrafter"/>
</dbReference>
<reference evidence="3 4" key="1">
    <citation type="journal article" date="2021" name="Hortic Res">
        <title>The domestication of Cucurbita argyrosperma as revealed by the genome of its wild relative.</title>
        <authorList>
            <person name="Barrera-Redondo J."/>
            <person name="Sanchez-de la Vega G."/>
            <person name="Aguirre-Liguori J.A."/>
            <person name="Castellanos-Morales G."/>
            <person name="Gutierrez-Guerrero Y.T."/>
            <person name="Aguirre-Dugua X."/>
            <person name="Aguirre-Planter E."/>
            <person name="Tenaillon M.I."/>
            <person name="Lira-Saade R."/>
            <person name="Eguiarte L.E."/>
        </authorList>
    </citation>
    <scope>NUCLEOTIDE SEQUENCE [LARGE SCALE GENOMIC DNA]</scope>
    <source>
        <strain evidence="3">JBR-2021</strain>
    </source>
</reference>
<feature type="region of interest" description="Disordered" evidence="1">
    <location>
        <begin position="1"/>
        <end position="49"/>
    </location>
</feature>
<dbReference type="PANTHER" id="PTHR21567">
    <property type="entry name" value="CLASP"/>
    <property type="match status" value="1"/>
</dbReference>
<dbReference type="AlphaFoldDB" id="A0AAV6NK35"/>
<protein>
    <submittedName>
        <fullName evidence="3">TOG array regulator of axonemal microtubules protein 1</fullName>
    </submittedName>
</protein>
<dbReference type="PANTHER" id="PTHR21567:SF65">
    <property type="entry name" value="ARM REPEAT SUPERFAMILY PROTEIN"/>
    <property type="match status" value="1"/>
</dbReference>
<dbReference type="InterPro" id="IPR024395">
    <property type="entry name" value="CLASP_N_dom"/>
</dbReference>
<evidence type="ECO:0000313" key="4">
    <source>
        <dbReference type="Proteomes" id="UP000685013"/>
    </source>
</evidence>
<dbReference type="EMBL" id="JAGKQH010000006">
    <property type="protein sequence ID" value="KAG6597523.1"/>
    <property type="molecule type" value="Genomic_DNA"/>
</dbReference>
<dbReference type="SMART" id="SM01349">
    <property type="entry name" value="TOG"/>
    <property type="match status" value="1"/>
</dbReference>
<feature type="non-terminal residue" evidence="3">
    <location>
        <position position="1"/>
    </location>
</feature>
<proteinExistence type="predicted"/>
<evidence type="ECO:0000259" key="2">
    <source>
        <dbReference type="SMART" id="SM01349"/>
    </source>
</evidence>
<dbReference type="InterPro" id="IPR034085">
    <property type="entry name" value="TOG"/>
</dbReference>
<accession>A0AAV6NK35</accession>
<sequence length="308" mass="34041">MAMALRPIDNALPVTPERPKKQAKVAVPVQKRSDSGVNDENQAPVPPSTDAAIDYVPSENLKPLTDPDSNNFIEELDSKDWVKVCESLNNARRLAIFHSDILLPSLEKVIAILMKSMKNPRSALIKTSIMASSDIFNAFGDQLLETSTTNAFDQLLLQLLLKASQDKKFVCEEADKALKALVKSMTALPLLQKLKPYVSHSNLRVRAKAAIPISNCVSKMGLEEMNQYGIVPLLQMAADLLNDRLPEAREAARSIVMGVFKAFTANEEEKQEAWQSFCQTNLSPIQAQSLLKEAPGYGADVLRLWVKP</sequence>
<organism evidence="3 4">
    <name type="scientific">Cucurbita argyrosperma subsp. sororia</name>
    <dbReference type="NCBI Taxonomy" id="37648"/>
    <lineage>
        <taxon>Eukaryota</taxon>
        <taxon>Viridiplantae</taxon>
        <taxon>Streptophyta</taxon>
        <taxon>Embryophyta</taxon>
        <taxon>Tracheophyta</taxon>
        <taxon>Spermatophyta</taxon>
        <taxon>Magnoliopsida</taxon>
        <taxon>eudicotyledons</taxon>
        <taxon>Gunneridae</taxon>
        <taxon>Pentapetalae</taxon>
        <taxon>rosids</taxon>
        <taxon>fabids</taxon>
        <taxon>Cucurbitales</taxon>
        <taxon>Cucurbitaceae</taxon>
        <taxon>Cucurbiteae</taxon>
        <taxon>Cucurbita</taxon>
    </lineage>
</organism>
<dbReference type="GO" id="GO:0008017">
    <property type="term" value="F:microtubule binding"/>
    <property type="evidence" value="ECO:0007669"/>
    <property type="project" value="TreeGrafter"/>
</dbReference>